<evidence type="ECO:0000256" key="4">
    <source>
        <dbReference type="ARBA" id="ARBA00022795"/>
    </source>
</evidence>
<dbReference type="eggNOG" id="COG1516">
    <property type="taxonomic scope" value="Bacteria"/>
</dbReference>
<keyword evidence="5" id="KW-0143">Chaperone</keyword>
<keyword evidence="8" id="KW-1185">Reference proteome</keyword>
<evidence type="ECO:0000256" key="5">
    <source>
        <dbReference type="ARBA" id="ARBA00023186"/>
    </source>
</evidence>
<comment type="subcellular location">
    <subcellularLocation>
        <location evidence="1 6">Cytoplasm</location>
        <location evidence="1 6">Cytosol</location>
    </subcellularLocation>
</comment>
<dbReference type="InterPro" id="IPR036584">
    <property type="entry name" value="FliS_sf"/>
</dbReference>
<accession>A0A089HS06</accession>
<dbReference type="STRING" id="44251.PDUR_25235"/>
<dbReference type="Gene3D" id="1.20.120.340">
    <property type="entry name" value="Flagellar protein FliS"/>
    <property type="match status" value="1"/>
</dbReference>
<reference evidence="7 8" key="1">
    <citation type="submission" date="2014-08" db="EMBL/GenBank/DDBJ databases">
        <title>Comparative genomics of the Paenibacillus odorifer group.</title>
        <authorList>
            <person name="den Bakker H.C."/>
            <person name="Tsai Y.-C."/>
            <person name="Martin N."/>
            <person name="Korlach J."/>
            <person name="Wiedmann M."/>
        </authorList>
    </citation>
    <scope>NUCLEOTIDE SEQUENCE [LARGE SCALE GENOMIC DNA]</scope>
    <source>
        <strain evidence="7 8">DSM 1735</strain>
    </source>
</reference>
<evidence type="ECO:0000256" key="3">
    <source>
        <dbReference type="ARBA" id="ARBA00022490"/>
    </source>
</evidence>
<keyword evidence="7" id="KW-0282">Flagellum</keyword>
<organism evidence="7 8">
    <name type="scientific">Paenibacillus durus</name>
    <name type="common">Paenibacillus azotofixans</name>
    <dbReference type="NCBI Taxonomy" id="44251"/>
    <lineage>
        <taxon>Bacteria</taxon>
        <taxon>Bacillati</taxon>
        <taxon>Bacillota</taxon>
        <taxon>Bacilli</taxon>
        <taxon>Bacillales</taxon>
        <taxon>Paenibacillaceae</taxon>
        <taxon>Paenibacillus</taxon>
    </lineage>
</organism>
<dbReference type="GO" id="GO:0005829">
    <property type="term" value="C:cytosol"/>
    <property type="evidence" value="ECO:0007669"/>
    <property type="project" value="UniProtKB-SubCell"/>
</dbReference>
<protein>
    <recommendedName>
        <fullName evidence="6">Flagellar secretion chaperone FliS</fullName>
    </recommendedName>
</protein>
<dbReference type="SUPFAM" id="SSF101116">
    <property type="entry name" value="Flagellar export chaperone FliS"/>
    <property type="match status" value="1"/>
</dbReference>
<dbReference type="AlphaFoldDB" id="A0A089HS06"/>
<evidence type="ECO:0000256" key="6">
    <source>
        <dbReference type="PIRNR" id="PIRNR039090"/>
    </source>
</evidence>
<evidence type="ECO:0000256" key="2">
    <source>
        <dbReference type="ARBA" id="ARBA00008787"/>
    </source>
</evidence>
<dbReference type="GO" id="GO:0044780">
    <property type="term" value="P:bacterial-type flagellum assembly"/>
    <property type="evidence" value="ECO:0007669"/>
    <property type="project" value="InterPro"/>
</dbReference>
<dbReference type="PIRSF" id="PIRSF039090">
    <property type="entry name" value="Flis"/>
    <property type="match status" value="1"/>
</dbReference>
<dbReference type="Pfam" id="PF02561">
    <property type="entry name" value="FliS"/>
    <property type="match status" value="1"/>
</dbReference>
<dbReference type="CDD" id="cd16098">
    <property type="entry name" value="FliS"/>
    <property type="match status" value="1"/>
</dbReference>
<dbReference type="Proteomes" id="UP000029409">
    <property type="component" value="Chromosome"/>
</dbReference>
<evidence type="ECO:0000313" key="7">
    <source>
        <dbReference type="EMBL" id="AIQ14811.1"/>
    </source>
</evidence>
<dbReference type="OrthoDB" id="1524959at2"/>
<proteinExistence type="inferred from homology"/>
<dbReference type="EMBL" id="CP009288">
    <property type="protein sequence ID" value="AIQ14811.1"/>
    <property type="molecule type" value="Genomic_DNA"/>
</dbReference>
<keyword evidence="7" id="KW-0969">Cilium</keyword>
<dbReference type="NCBIfam" id="TIGR00208">
    <property type="entry name" value="fliS"/>
    <property type="match status" value="1"/>
</dbReference>
<dbReference type="InterPro" id="IPR003713">
    <property type="entry name" value="FliS"/>
</dbReference>
<dbReference type="PANTHER" id="PTHR34773">
    <property type="entry name" value="FLAGELLAR SECRETION CHAPERONE FLIS"/>
    <property type="match status" value="1"/>
</dbReference>
<sequence length="133" mass="14894">MRLVASPNLAGYQAYQQNKYQTASPHRLTLMLYNGAIQFAGKAKQAITEGDISQTNKYIQKTQDIVYELMSALNQKEGGEIARNLKNLYFYMIERLIEANIKKNTASIDEVVAMLQELKSAWEEIGKGGTLGS</sequence>
<dbReference type="GO" id="GO:0071973">
    <property type="term" value="P:bacterial-type flagellum-dependent cell motility"/>
    <property type="evidence" value="ECO:0007669"/>
    <property type="project" value="TreeGrafter"/>
</dbReference>
<dbReference type="KEGG" id="pdu:PDUR_25235"/>
<dbReference type="PANTHER" id="PTHR34773:SF1">
    <property type="entry name" value="FLAGELLAR SECRETION CHAPERONE FLIS"/>
    <property type="match status" value="1"/>
</dbReference>
<evidence type="ECO:0000313" key="8">
    <source>
        <dbReference type="Proteomes" id="UP000029409"/>
    </source>
</evidence>
<evidence type="ECO:0000256" key="1">
    <source>
        <dbReference type="ARBA" id="ARBA00004514"/>
    </source>
</evidence>
<comment type="similarity">
    <text evidence="2 6">Belongs to the FliS family.</text>
</comment>
<keyword evidence="4 6" id="KW-1005">Bacterial flagellum biogenesis</keyword>
<keyword evidence="3 6" id="KW-0963">Cytoplasm</keyword>
<keyword evidence="7" id="KW-0966">Cell projection</keyword>
<name>A0A089HS06_PAEDU</name>
<gene>
    <name evidence="7" type="ORF">PDUR_25235</name>
</gene>